<protein>
    <submittedName>
        <fullName evidence="2">Uncharacterized protein</fullName>
    </submittedName>
</protein>
<keyword evidence="3" id="KW-1185">Reference proteome</keyword>
<feature type="region of interest" description="Disordered" evidence="1">
    <location>
        <begin position="1"/>
        <end position="42"/>
    </location>
</feature>
<accession>A0ABX2FQX0</accession>
<gene>
    <name evidence="2" type="ORF">HNP98_002407</name>
</gene>
<evidence type="ECO:0000313" key="2">
    <source>
        <dbReference type="EMBL" id="NRT19575.1"/>
    </source>
</evidence>
<dbReference type="EMBL" id="JABSNP010000010">
    <property type="protein sequence ID" value="NRT19575.1"/>
    <property type="molecule type" value="Genomic_DNA"/>
</dbReference>
<evidence type="ECO:0000256" key="1">
    <source>
        <dbReference type="SAM" id="MobiDB-lite"/>
    </source>
</evidence>
<reference evidence="2 3" key="1">
    <citation type="submission" date="2020-05" db="EMBL/GenBank/DDBJ databases">
        <title>Genomic Encyclopedia of Type Strains, Phase IV (KMG-V): Genome sequencing to study the core and pangenomes of soil and plant-associated prokaryotes.</title>
        <authorList>
            <person name="Whitman W."/>
        </authorList>
    </citation>
    <scope>NUCLEOTIDE SEQUENCE [LARGE SCALE GENOMIC DNA]</scope>
    <source>
        <strain evidence="2 3">9A</strain>
    </source>
</reference>
<sequence>MLRRLHPSLLPGNHRGRVNEISPFRYEPKNPGRPVPVRLAAG</sequence>
<name>A0ABX2FQX0_9BACT</name>
<proteinExistence type="predicted"/>
<evidence type="ECO:0000313" key="3">
    <source>
        <dbReference type="Proteomes" id="UP000779507"/>
    </source>
</evidence>
<dbReference type="Proteomes" id="UP000779507">
    <property type="component" value="Unassembled WGS sequence"/>
</dbReference>
<comment type="caution">
    <text evidence="2">The sequence shown here is derived from an EMBL/GenBank/DDBJ whole genome shotgun (WGS) entry which is preliminary data.</text>
</comment>
<organism evidence="2 3">
    <name type="scientific">Hymenobacter caeli</name>
    <dbReference type="NCBI Taxonomy" id="2735894"/>
    <lineage>
        <taxon>Bacteria</taxon>
        <taxon>Pseudomonadati</taxon>
        <taxon>Bacteroidota</taxon>
        <taxon>Cytophagia</taxon>
        <taxon>Cytophagales</taxon>
        <taxon>Hymenobacteraceae</taxon>
        <taxon>Hymenobacter</taxon>
    </lineage>
</organism>